<evidence type="ECO:0000313" key="1">
    <source>
        <dbReference type="EMBL" id="EQB40339.1"/>
    </source>
</evidence>
<gene>
    <name evidence="1" type="ORF">M947_00660</name>
</gene>
<sequence length="41" mass="4967">MLVWLLVFFLLMIVSYTIYRTLFCIKKIDSKSSSQNYIFKL</sequence>
<reference evidence="1 2" key="1">
    <citation type="submission" date="2013-07" db="EMBL/GenBank/DDBJ databases">
        <title>Sulfurimonas hongkongensis AST-10 Genome Sequencing.</title>
        <authorList>
            <person name="Cai L."/>
            <person name="Zhang T."/>
        </authorList>
    </citation>
    <scope>NUCLEOTIDE SEQUENCE [LARGE SCALE GENOMIC DNA]</scope>
    <source>
        <strain evidence="1 2">AST-10</strain>
    </source>
</reference>
<dbReference type="PATRIC" id="fig|1172190.3.peg.128"/>
<proteinExistence type="predicted"/>
<organism evidence="1 2">
    <name type="scientific">Sulfurimonas hongkongensis</name>
    <dbReference type="NCBI Taxonomy" id="1172190"/>
    <lineage>
        <taxon>Bacteria</taxon>
        <taxon>Pseudomonadati</taxon>
        <taxon>Campylobacterota</taxon>
        <taxon>Epsilonproteobacteria</taxon>
        <taxon>Campylobacterales</taxon>
        <taxon>Sulfurimonadaceae</taxon>
        <taxon>Sulfurimonas</taxon>
    </lineage>
</organism>
<dbReference type="STRING" id="1172190.M947_00660"/>
<dbReference type="Proteomes" id="UP000015520">
    <property type="component" value="Unassembled WGS sequence"/>
</dbReference>
<protein>
    <submittedName>
        <fullName evidence="1">Uncharacterized protein</fullName>
    </submittedName>
</protein>
<keyword evidence="2" id="KW-1185">Reference proteome</keyword>
<dbReference type="EMBL" id="AUPZ01000002">
    <property type="protein sequence ID" value="EQB40339.1"/>
    <property type="molecule type" value="Genomic_DNA"/>
</dbReference>
<dbReference type="AlphaFoldDB" id="T0KTL3"/>
<comment type="caution">
    <text evidence="1">The sequence shown here is derived from an EMBL/GenBank/DDBJ whole genome shotgun (WGS) entry which is preliminary data.</text>
</comment>
<evidence type="ECO:0000313" key="2">
    <source>
        <dbReference type="Proteomes" id="UP000015520"/>
    </source>
</evidence>
<accession>T0KTL3</accession>
<name>T0KTL3_9BACT</name>